<evidence type="ECO:0000256" key="2">
    <source>
        <dbReference type="ARBA" id="ARBA00022679"/>
    </source>
</evidence>
<dbReference type="GO" id="GO:0030798">
    <property type="term" value="F:trans-aconitate 2-methyltransferase activity"/>
    <property type="evidence" value="ECO:0007669"/>
    <property type="project" value="InterPro"/>
</dbReference>
<dbReference type="PANTHER" id="PTHR43861:SF1">
    <property type="entry name" value="TRANS-ACONITATE 2-METHYLTRANSFERASE"/>
    <property type="match status" value="1"/>
</dbReference>
<keyword evidence="1 4" id="KW-0489">Methyltransferase</keyword>
<reference evidence="4 5" key="1">
    <citation type="submission" date="2018-12" db="EMBL/GenBank/DDBJ databases">
        <title>Complete Genome Sequence of Glutamicibacter creatinolyticus strain LGCM259,isolated from an abscess of a 12-year-old mare in Italy.</title>
        <authorList>
            <person name="Santos R.G."/>
            <person name="Silva A.L."/>
            <person name="Seyffert N."/>
            <person name="Castro T.L.P."/>
            <person name="Attili A.R."/>
            <person name="Rifici C."/>
            <person name="Mazzullo G."/>
            <person name="Brenig B."/>
            <person name="Venanzi F."/>
            <person name="Azevedo V."/>
        </authorList>
    </citation>
    <scope>NUCLEOTIDE SEQUENCE [LARGE SCALE GENOMIC DNA]</scope>
    <source>
        <strain evidence="4 5">LGCM 259</strain>
    </source>
</reference>
<organism evidence="4 5">
    <name type="scientific">Glutamicibacter creatinolyticus</name>
    <dbReference type="NCBI Taxonomy" id="162496"/>
    <lineage>
        <taxon>Bacteria</taxon>
        <taxon>Bacillati</taxon>
        <taxon>Actinomycetota</taxon>
        <taxon>Actinomycetes</taxon>
        <taxon>Micrococcales</taxon>
        <taxon>Micrococcaceae</taxon>
        <taxon>Glutamicibacter</taxon>
    </lineage>
</organism>
<evidence type="ECO:0000259" key="3">
    <source>
        <dbReference type="Pfam" id="PF13649"/>
    </source>
</evidence>
<gene>
    <name evidence="4" type="primary">tam</name>
    <name evidence="4" type="ORF">GcLGCM259_1692</name>
</gene>
<dbReference type="InterPro" id="IPR041698">
    <property type="entry name" value="Methyltransf_25"/>
</dbReference>
<dbReference type="InterPro" id="IPR029063">
    <property type="entry name" value="SAM-dependent_MTases_sf"/>
</dbReference>
<dbReference type="Proteomes" id="UP000307000">
    <property type="component" value="Chromosome"/>
</dbReference>
<dbReference type="GO" id="GO:0032259">
    <property type="term" value="P:methylation"/>
    <property type="evidence" value="ECO:0007669"/>
    <property type="project" value="UniProtKB-KW"/>
</dbReference>
<evidence type="ECO:0000256" key="1">
    <source>
        <dbReference type="ARBA" id="ARBA00022603"/>
    </source>
</evidence>
<keyword evidence="5" id="KW-1185">Reference proteome</keyword>
<dbReference type="KEGG" id="gcr:GcLGCM259_1692"/>
<dbReference type="PANTHER" id="PTHR43861">
    <property type="entry name" value="TRANS-ACONITATE 2-METHYLTRANSFERASE-RELATED"/>
    <property type="match status" value="1"/>
</dbReference>
<feature type="domain" description="Methyltransferase" evidence="3">
    <location>
        <begin position="34"/>
        <end position="121"/>
    </location>
</feature>
<dbReference type="InterPro" id="IPR023149">
    <property type="entry name" value="Trans_acon_MeTrfase_C"/>
</dbReference>
<proteinExistence type="predicted"/>
<dbReference type="Gene3D" id="3.40.50.150">
    <property type="entry name" value="Vaccinia Virus protein VP39"/>
    <property type="match status" value="1"/>
</dbReference>
<evidence type="ECO:0000313" key="4">
    <source>
        <dbReference type="EMBL" id="QCY47416.1"/>
    </source>
</evidence>
<keyword evidence="2 4" id="KW-0808">Transferase</keyword>
<sequence>MKWEPSTYTEFADYRGRPYLDLMARVEHLAPKKIVDLGCGPGNMTRLLAERWPEALVLGLDSSRQMIDTAHAGDNPPNLRFELADATSWQADDTIDLLFSNAMLQWIPGHLQLLRGWLRQLESEAAIAIQVPGNFDSPSHAVMRQVAERPDWSAKLAGVLRRADAVAAPADYQRLLIEEGFTADVWETSYQQLLTGSDPILDWVRGTALLPVKAALDPEDYRRFEDDYRQAVGGHYRRIEVAGGQQLTNFPFRRIFMVGQKLGRPGS</sequence>
<accession>A0A5B7WTL2</accession>
<dbReference type="AlphaFoldDB" id="A0A5B7WTL2"/>
<dbReference type="EMBL" id="CP034412">
    <property type="protein sequence ID" value="QCY47416.1"/>
    <property type="molecule type" value="Genomic_DNA"/>
</dbReference>
<dbReference type="SUPFAM" id="SSF53335">
    <property type="entry name" value="S-adenosyl-L-methionine-dependent methyltransferases"/>
    <property type="match status" value="1"/>
</dbReference>
<evidence type="ECO:0000313" key="5">
    <source>
        <dbReference type="Proteomes" id="UP000307000"/>
    </source>
</evidence>
<dbReference type="CDD" id="cd02440">
    <property type="entry name" value="AdoMet_MTases"/>
    <property type="match status" value="1"/>
</dbReference>
<name>A0A5B7WTL2_9MICC</name>
<dbReference type="Gene3D" id="1.10.150.290">
    <property type="entry name" value="S-adenosyl-L-methionine-dependent methyltransferases"/>
    <property type="match status" value="1"/>
</dbReference>
<protein>
    <submittedName>
        <fullName evidence="4">Trans-aconitate 2-methyltransferase</fullName>
    </submittedName>
</protein>
<dbReference type="RefSeq" id="WP_138926368.1">
    <property type="nucleotide sequence ID" value="NZ_CP034412.1"/>
</dbReference>
<dbReference type="Pfam" id="PF13649">
    <property type="entry name" value="Methyltransf_25"/>
    <property type="match status" value="1"/>
</dbReference>